<reference evidence="3 4" key="1">
    <citation type="journal article" date="2013" name="Genome Announc.">
        <title>Draft genome sequence of an Actinobacterium, Brachybacterium muris strain UCD-AY4.</title>
        <authorList>
            <person name="Lo J.R."/>
            <person name="Lang J.M."/>
            <person name="Darling A.E."/>
            <person name="Eisen J.A."/>
            <person name="Coil D.A."/>
        </authorList>
    </citation>
    <scope>NUCLEOTIDE SEQUENCE [LARGE SCALE GENOMIC DNA]</scope>
    <source>
        <strain evidence="3 4">UCD-AY4</strain>
    </source>
</reference>
<dbReference type="STRING" id="1249481.D641_0101710"/>
<keyword evidence="1" id="KW-1133">Transmembrane helix</keyword>
<keyword evidence="1" id="KW-0472">Membrane</keyword>
<dbReference type="EMBL" id="AORC01000002">
    <property type="protein sequence ID" value="EYT51197.1"/>
    <property type="molecule type" value="Genomic_DNA"/>
</dbReference>
<accession>A0A022L126</accession>
<dbReference type="InterPro" id="IPR043831">
    <property type="entry name" value="DUF5808"/>
</dbReference>
<organism evidence="3 4">
    <name type="scientific">Brachybacterium muris UCD-AY4</name>
    <dbReference type="NCBI Taxonomy" id="1249481"/>
    <lineage>
        <taxon>Bacteria</taxon>
        <taxon>Bacillati</taxon>
        <taxon>Actinomycetota</taxon>
        <taxon>Actinomycetes</taxon>
        <taxon>Micrococcales</taxon>
        <taxon>Dermabacteraceae</taxon>
        <taxon>Brachybacterium</taxon>
    </lineage>
</organism>
<dbReference type="AlphaFoldDB" id="A0A022L126"/>
<dbReference type="Proteomes" id="UP000019754">
    <property type="component" value="Unassembled WGS sequence"/>
</dbReference>
<evidence type="ECO:0000259" key="2">
    <source>
        <dbReference type="Pfam" id="PF19124"/>
    </source>
</evidence>
<dbReference type="HOGENOM" id="CLU_935878_0_0_11"/>
<proteinExistence type="predicted"/>
<sequence>MTLAHLPASTRSAAEQWATAAVRDVDPEIAPVLREQLLAAIGEALPASARTEDVQEFADRFGPVQADLAGELVRSPLVGRLAGVPYDLRRPTAERIQHAWWDPSRPEILVPRAFGIGWDLNLGALAVRLGIIEPDAEDVPFASTPASAHWIAAALPAALAVAVIAHYTAREDLPAQLPRRWDRAGRPDRWMPRRDAAVLDTAVAVASAAASVAAAAAVTIMGSWRTAAPGVQAAAALTGSLAAGLTIHRSLRRPTWIAGPVQAAAALSAAGGTLYWLAREGRRVERSRDLDAKGPAT</sequence>
<keyword evidence="1" id="KW-0812">Transmembrane</keyword>
<evidence type="ECO:0000313" key="3">
    <source>
        <dbReference type="EMBL" id="EYT51197.1"/>
    </source>
</evidence>
<protein>
    <recommendedName>
        <fullName evidence="2">DUF5808 domain-containing protein</fullName>
    </recommendedName>
</protein>
<dbReference type="RefSeq" id="WP_017824642.1">
    <property type="nucleotide sequence ID" value="NZ_KB403091.1"/>
</dbReference>
<name>A0A022L126_9MICO</name>
<dbReference type="Pfam" id="PF19124">
    <property type="entry name" value="DUF5808"/>
    <property type="match status" value="1"/>
</dbReference>
<evidence type="ECO:0000256" key="1">
    <source>
        <dbReference type="SAM" id="Phobius"/>
    </source>
</evidence>
<evidence type="ECO:0000313" key="4">
    <source>
        <dbReference type="Proteomes" id="UP000019754"/>
    </source>
</evidence>
<comment type="caution">
    <text evidence="3">The sequence shown here is derived from an EMBL/GenBank/DDBJ whole genome shotgun (WGS) entry which is preliminary data.</text>
</comment>
<feature type="transmembrane region" description="Helical" evidence="1">
    <location>
        <begin position="257"/>
        <end position="278"/>
    </location>
</feature>
<keyword evidence="4" id="KW-1185">Reference proteome</keyword>
<feature type="domain" description="DUF5808" evidence="2">
    <location>
        <begin position="104"/>
        <end position="127"/>
    </location>
</feature>
<gene>
    <name evidence="3" type="ORF">D641_0101710</name>
</gene>